<dbReference type="GO" id="GO:0005315">
    <property type="term" value="F:phosphate transmembrane transporter activity"/>
    <property type="evidence" value="ECO:0007669"/>
    <property type="project" value="InterPro"/>
</dbReference>
<dbReference type="SUPFAM" id="SSF161098">
    <property type="entry name" value="MetI-like"/>
    <property type="match status" value="1"/>
</dbReference>
<evidence type="ECO:0000256" key="6">
    <source>
        <dbReference type="ARBA" id="ARBA00022692"/>
    </source>
</evidence>
<dbReference type="NCBIfam" id="TIGR00974">
    <property type="entry name" value="3a0107s02c"/>
    <property type="match status" value="1"/>
</dbReference>
<evidence type="ECO:0000256" key="2">
    <source>
        <dbReference type="ARBA" id="ARBA00007069"/>
    </source>
</evidence>
<feature type="transmembrane region" description="Helical" evidence="9">
    <location>
        <begin position="190"/>
        <end position="209"/>
    </location>
</feature>
<evidence type="ECO:0000256" key="5">
    <source>
        <dbReference type="ARBA" id="ARBA00022592"/>
    </source>
</evidence>
<feature type="transmembrane region" description="Helical" evidence="9">
    <location>
        <begin position="122"/>
        <end position="148"/>
    </location>
</feature>
<dbReference type="AlphaFoldDB" id="A0AAU8JF42"/>
<dbReference type="PANTHER" id="PTHR42922">
    <property type="entry name" value="PHOSPHATE TRANSPORT SYSTEM PERMEASE PROTEIN PSTA"/>
    <property type="match status" value="1"/>
</dbReference>
<proteinExistence type="inferred from homology"/>
<dbReference type="InterPro" id="IPR051408">
    <property type="entry name" value="Phosphate_transprt_permease"/>
</dbReference>
<evidence type="ECO:0000256" key="1">
    <source>
        <dbReference type="ARBA" id="ARBA00004651"/>
    </source>
</evidence>
<sequence>MTVNSEQSATTMPQELRVKRNQENIQNISRIYPENMSVKYPNTQDTASISASSLRRSPQSRRTLFSLVMSALAGVAAIAALLPLGAVLSYVLYKGFNGLSLSVFTELPPAAMQQEPGGFANAIVGTLVMVGIAALISIPIGVMAAIFVSEFGNNGQFSSWVRFATNVLSGVPSIIVGVFAYGVVVLTTGTFSAIAGGFALSILMLPIIVRATEESLKLVPDEIRQGAVGLGARNYQTVFLVVLPAALPAILTGVTLAVARAAGETAPLIFTALFTQFWPRSLMEPTPSLSVLVYNFAIVPFDNQVELAWVGSLVLVLMVLITSVISRWATSRKVY</sequence>
<feature type="transmembrane region" description="Helical" evidence="9">
    <location>
        <begin position="160"/>
        <end position="184"/>
    </location>
</feature>
<evidence type="ECO:0000256" key="9">
    <source>
        <dbReference type="RuleBase" id="RU363043"/>
    </source>
</evidence>
<evidence type="ECO:0000256" key="4">
    <source>
        <dbReference type="ARBA" id="ARBA00022475"/>
    </source>
</evidence>
<feature type="transmembrane region" description="Helical" evidence="9">
    <location>
        <begin position="238"/>
        <end position="259"/>
    </location>
</feature>
<dbReference type="EMBL" id="CP159837">
    <property type="protein sequence ID" value="XCM37090.1"/>
    <property type="molecule type" value="Genomic_DNA"/>
</dbReference>
<dbReference type="PANTHER" id="PTHR42922:SF1">
    <property type="entry name" value="PHOSPHATE TRANSPORT SYSTEM PERMEASE PROTEIN PSTA"/>
    <property type="match status" value="1"/>
</dbReference>
<feature type="transmembrane region" description="Helical" evidence="9">
    <location>
        <begin position="307"/>
        <end position="329"/>
    </location>
</feature>
<keyword evidence="6 9" id="KW-0812">Transmembrane</keyword>
<comment type="subcellular location">
    <subcellularLocation>
        <location evidence="1 9">Cell membrane</location>
        <topology evidence="1 9">Multi-pass membrane protein</topology>
    </subcellularLocation>
</comment>
<keyword evidence="7 9" id="KW-1133">Transmembrane helix</keyword>
<evidence type="ECO:0000256" key="3">
    <source>
        <dbReference type="ARBA" id="ARBA00022448"/>
    </source>
</evidence>
<dbReference type="InterPro" id="IPR000515">
    <property type="entry name" value="MetI-like"/>
</dbReference>
<evidence type="ECO:0000256" key="10">
    <source>
        <dbReference type="SAM" id="MobiDB-lite"/>
    </source>
</evidence>
<evidence type="ECO:0000256" key="7">
    <source>
        <dbReference type="ARBA" id="ARBA00022989"/>
    </source>
</evidence>
<organism evidence="12">
    <name type="scientific">Planktothricoides raciborskii GIHE-MW2</name>
    <dbReference type="NCBI Taxonomy" id="2792601"/>
    <lineage>
        <taxon>Bacteria</taxon>
        <taxon>Bacillati</taxon>
        <taxon>Cyanobacteriota</taxon>
        <taxon>Cyanophyceae</taxon>
        <taxon>Oscillatoriophycideae</taxon>
        <taxon>Oscillatoriales</taxon>
        <taxon>Oscillatoriaceae</taxon>
        <taxon>Planktothricoides</taxon>
    </lineage>
</organism>
<evidence type="ECO:0000256" key="8">
    <source>
        <dbReference type="ARBA" id="ARBA00023136"/>
    </source>
</evidence>
<feature type="region of interest" description="Disordered" evidence="10">
    <location>
        <begin position="1"/>
        <end position="20"/>
    </location>
</feature>
<comment type="similarity">
    <text evidence="2 9">Belongs to the binding-protein-dependent transport system permease family. CysTW subfamily.</text>
</comment>
<protein>
    <recommendedName>
        <fullName evidence="9">Phosphate transport system permease protein PstA</fullName>
    </recommendedName>
</protein>
<keyword evidence="3" id="KW-0813">Transport</keyword>
<dbReference type="Gene3D" id="1.10.3720.10">
    <property type="entry name" value="MetI-like"/>
    <property type="match status" value="1"/>
</dbReference>
<feature type="transmembrane region" description="Helical" evidence="9">
    <location>
        <begin position="64"/>
        <end position="93"/>
    </location>
</feature>
<evidence type="ECO:0000259" key="11">
    <source>
        <dbReference type="PROSITE" id="PS50928"/>
    </source>
</evidence>
<reference evidence="12" key="1">
    <citation type="submission" date="2024-07" db="EMBL/GenBank/DDBJ databases">
        <authorList>
            <person name="Kim Y.J."/>
            <person name="Jeong J.Y."/>
        </authorList>
    </citation>
    <scope>NUCLEOTIDE SEQUENCE</scope>
    <source>
        <strain evidence="12">GIHE-MW2</strain>
    </source>
</reference>
<feature type="compositionally biased region" description="Polar residues" evidence="10">
    <location>
        <begin position="1"/>
        <end position="13"/>
    </location>
</feature>
<evidence type="ECO:0000313" key="12">
    <source>
        <dbReference type="EMBL" id="XCM37090.1"/>
    </source>
</evidence>
<feature type="domain" description="ABC transmembrane type-1" evidence="11">
    <location>
        <begin position="123"/>
        <end position="326"/>
    </location>
</feature>
<dbReference type="GO" id="GO:0005886">
    <property type="term" value="C:plasma membrane"/>
    <property type="evidence" value="ECO:0007669"/>
    <property type="project" value="UniProtKB-SubCell"/>
</dbReference>
<name>A0AAU8JF42_9CYAN</name>
<gene>
    <name evidence="12" type="primary">pstA</name>
    <name evidence="12" type="ORF">ABWT76_005899</name>
</gene>
<dbReference type="PROSITE" id="PS50928">
    <property type="entry name" value="ABC_TM1"/>
    <property type="match status" value="1"/>
</dbReference>
<dbReference type="Pfam" id="PF00528">
    <property type="entry name" value="BPD_transp_1"/>
    <property type="match status" value="1"/>
</dbReference>
<dbReference type="GO" id="GO:0035435">
    <property type="term" value="P:phosphate ion transmembrane transport"/>
    <property type="evidence" value="ECO:0007669"/>
    <property type="project" value="InterPro"/>
</dbReference>
<keyword evidence="8 9" id="KW-0472">Membrane</keyword>
<keyword evidence="5" id="KW-0592">Phosphate transport</keyword>
<keyword evidence="4 9" id="KW-1003">Cell membrane</keyword>
<accession>A0AAU8JF42</accession>
<dbReference type="CDD" id="cd06261">
    <property type="entry name" value="TM_PBP2"/>
    <property type="match status" value="1"/>
</dbReference>
<dbReference type="InterPro" id="IPR035906">
    <property type="entry name" value="MetI-like_sf"/>
</dbReference>
<dbReference type="InterPro" id="IPR005672">
    <property type="entry name" value="Phosphate_PstA"/>
</dbReference>